<sequence>MAPATSIRAAYAKQVLHRDILSQFLLKNPDHHPRQGLPAPPKVPSVDRDVLSDRICIVGAGTCGLYMAMALKYLGFTNVNIVEATGSVGGRCFTWPKTEPQNGQIDDHFYYDIGAMRIPPLPWMTGTLNFIRNTLNLQTPPYIYNNNAVPVSYWYKNAPISDQPFDNLMSTLASEFLSEDANFDQAFADWLQPTPDPTYPDPTTAPLIYRDNYSTRAWLMNKATPTVWSYSDTAMAELNDTSTGLFDQALTETVIDYADFKNASIKDKDWYRIEGGMQLVPETMAQMLASTSWPPTVSQPAAWNVTLNTPVTGYSFNPTSQTVSVASSTGTATYDMVFNTTAMGPLQRMDISGLNLPNNVLDGIRSLSYDRATKVAIKFTEPWWTTKYNIIGGVSSSDLPISNVVYPSWNDGNGPAVLMVSYSWAQDATRMGSMVADYSVPGVTRTRDDPLVTLCLNDLVQLFKSSTPPLQFSDLYDLVVTDPNDNFGPYHAWAWSHDPWTGGAFALFGPGQFQNIYYPCQALFCQDNSDPAGYHFALAGEALSAHHAWICGAFDSAYTTLCTWFRSMGRTDLIDKLQNSDFGDGAGQHVQEWDDKLFGWVVHFSGQREQARESKKLVVEASKPEE</sequence>
<evidence type="ECO:0000313" key="4">
    <source>
        <dbReference type="EMBL" id="KAK3360660.1"/>
    </source>
</evidence>
<dbReference type="InterPro" id="IPR036188">
    <property type="entry name" value="FAD/NAD-bd_sf"/>
</dbReference>
<dbReference type="GO" id="GO:0016491">
    <property type="term" value="F:oxidoreductase activity"/>
    <property type="evidence" value="ECO:0007669"/>
    <property type="project" value="UniProtKB-KW"/>
</dbReference>
<dbReference type="Proteomes" id="UP001275084">
    <property type="component" value="Unassembled WGS sequence"/>
</dbReference>
<reference evidence="4" key="2">
    <citation type="submission" date="2023-06" db="EMBL/GenBank/DDBJ databases">
        <authorList>
            <consortium name="Lawrence Berkeley National Laboratory"/>
            <person name="Haridas S."/>
            <person name="Hensen N."/>
            <person name="Bonometti L."/>
            <person name="Westerberg I."/>
            <person name="Brannstrom I.O."/>
            <person name="Guillou S."/>
            <person name="Cros-Aarteil S."/>
            <person name="Calhoun S."/>
            <person name="Kuo A."/>
            <person name="Mondo S."/>
            <person name="Pangilinan J."/>
            <person name="Riley R."/>
            <person name="Labutti K."/>
            <person name="Andreopoulos B."/>
            <person name="Lipzen A."/>
            <person name="Chen C."/>
            <person name="Yanf M."/>
            <person name="Daum C."/>
            <person name="Ng V."/>
            <person name="Clum A."/>
            <person name="Steindorff A."/>
            <person name="Ohm R."/>
            <person name="Martin F."/>
            <person name="Silar P."/>
            <person name="Natvig D."/>
            <person name="Lalanne C."/>
            <person name="Gautier V."/>
            <person name="Ament-Velasquez S.L."/>
            <person name="Kruys A."/>
            <person name="Hutchinson M.I."/>
            <person name="Powell A.J."/>
            <person name="Barry K."/>
            <person name="Miller A.N."/>
            <person name="Grigoriev I.V."/>
            <person name="Debuchy R."/>
            <person name="Gladieux P."/>
            <person name="Thoren M.H."/>
            <person name="Johannesson H."/>
        </authorList>
    </citation>
    <scope>NUCLEOTIDE SEQUENCE</scope>
    <source>
        <strain evidence="4">CBS 955.72</strain>
    </source>
</reference>
<dbReference type="GO" id="GO:0006338">
    <property type="term" value="P:chromatin remodeling"/>
    <property type="evidence" value="ECO:0007669"/>
    <property type="project" value="TreeGrafter"/>
</dbReference>
<keyword evidence="5" id="KW-1185">Reference proteome</keyword>
<dbReference type="Gene3D" id="1.20.1440.240">
    <property type="match status" value="1"/>
</dbReference>
<name>A0AAJ0HSJ3_9PEZI</name>
<dbReference type="InterPro" id="IPR050281">
    <property type="entry name" value="Flavin_monoamine_oxidase"/>
</dbReference>
<dbReference type="PANTHER" id="PTHR10742">
    <property type="entry name" value="FLAVIN MONOAMINE OXIDASE"/>
    <property type="match status" value="1"/>
</dbReference>
<evidence type="ECO:0000259" key="3">
    <source>
        <dbReference type="Pfam" id="PF01593"/>
    </source>
</evidence>
<accession>A0AAJ0HSJ3</accession>
<keyword evidence="2" id="KW-0560">Oxidoreductase</keyword>
<comment type="caution">
    <text evidence="4">The sequence shown here is derived from an EMBL/GenBank/DDBJ whole genome shotgun (WGS) entry which is preliminary data.</text>
</comment>
<dbReference type="GO" id="GO:0050660">
    <property type="term" value="F:flavin adenine dinucleotide binding"/>
    <property type="evidence" value="ECO:0007669"/>
    <property type="project" value="TreeGrafter"/>
</dbReference>
<dbReference type="Gene3D" id="3.90.660.10">
    <property type="match status" value="1"/>
</dbReference>
<protein>
    <submittedName>
        <fullName evidence="4">L-amino acid oxidase</fullName>
    </submittedName>
</protein>
<gene>
    <name evidence="4" type="ORF">B0T25DRAFT_474009</name>
</gene>
<dbReference type="InterPro" id="IPR002937">
    <property type="entry name" value="Amino_oxidase"/>
</dbReference>
<evidence type="ECO:0000313" key="5">
    <source>
        <dbReference type="Proteomes" id="UP001275084"/>
    </source>
</evidence>
<dbReference type="Pfam" id="PF01593">
    <property type="entry name" value="Amino_oxidase"/>
    <property type="match status" value="1"/>
</dbReference>
<organism evidence="4 5">
    <name type="scientific">Lasiosphaeria hispida</name>
    <dbReference type="NCBI Taxonomy" id="260671"/>
    <lineage>
        <taxon>Eukaryota</taxon>
        <taxon>Fungi</taxon>
        <taxon>Dikarya</taxon>
        <taxon>Ascomycota</taxon>
        <taxon>Pezizomycotina</taxon>
        <taxon>Sordariomycetes</taxon>
        <taxon>Sordariomycetidae</taxon>
        <taxon>Sordariales</taxon>
        <taxon>Lasiosphaeriaceae</taxon>
        <taxon>Lasiosphaeria</taxon>
    </lineage>
</organism>
<dbReference type="Gene3D" id="3.50.50.60">
    <property type="entry name" value="FAD/NAD(P)-binding domain"/>
    <property type="match status" value="1"/>
</dbReference>
<evidence type="ECO:0000256" key="1">
    <source>
        <dbReference type="ARBA" id="ARBA00005995"/>
    </source>
</evidence>
<dbReference type="PANTHER" id="PTHR10742:SF386">
    <property type="entry name" value="LYSINE-SPECIFIC HISTONE DEMETHYLASE 1A"/>
    <property type="match status" value="1"/>
</dbReference>
<dbReference type="SUPFAM" id="SSF54373">
    <property type="entry name" value="FAD-linked reductases, C-terminal domain"/>
    <property type="match status" value="1"/>
</dbReference>
<evidence type="ECO:0000256" key="2">
    <source>
        <dbReference type="ARBA" id="ARBA00023002"/>
    </source>
</evidence>
<dbReference type="AlphaFoldDB" id="A0AAJ0HSJ3"/>
<dbReference type="SUPFAM" id="SSF51905">
    <property type="entry name" value="FAD/NAD(P)-binding domain"/>
    <property type="match status" value="1"/>
</dbReference>
<dbReference type="EMBL" id="JAUIQD010000002">
    <property type="protein sequence ID" value="KAK3360660.1"/>
    <property type="molecule type" value="Genomic_DNA"/>
</dbReference>
<reference evidence="4" key="1">
    <citation type="journal article" date="2023" name="Mol. Phylogenet. Evol.">
        <title>Genome-scale phylogeny and comparative genomics of the fungal order Sordariales.</title>
        <authorList>
            <person name="Hensen N."/>
            <person name="Bonometti L."/>
            <person name="Westerberg I."/>
            <person name="Brannstrom I.O."/>
            <person name="Guillou S."/>
            <person name="Cros-Aarteil S."/>
            <person name="Calhoun S."/>
            <person name="Haridas S."/>
            <person name="Kuo A."/>
            <person name="Mondo S."/>
            <person name="Pangilinan J."/>
            <person name="Riley R."/>
            <person name="LaButti K."/>
            <person name="Andreopoulos B."/>
            <person name="Lipzen A."/>
            <person name="Chen C."/>
            <person name="Yan M."/>
            <person name="Daum C."/>
            <person name="Ng V."/>
            <person name="Clum A."/>
            <person name="Steindorff A."/>
            <person name="Ohm R.A."/>
            <person name="Martin F."/>
            <person name="Silar P."/>
            <person name="Natvig D.O."/>
            <person name="Lalanne C."/>
            <person name="Gautier V."/>
            <person name="Ament-Velasquez S.L."/>
            <person name="Kruys A."/>
            <person name="Hutchinson M.I."/>
            <person name="Powell A.J."/>
            <person name="Barry K."/>
            <person name="Miller A.N."/>
            <person name="Grigoriev I.V."/>
            <person name="Debuchy R."/>
            <person name="Gladieux P."/>
            <person name="Hiltunen Thoren M."/>
            <person name="Johannesson H."/>
        </authorList>
    </citation>
    <scope>NUCLEOTIDE SEQUENCE</scope>
    <source>
        <strain evidence="4">CBS 955.72</strain>
    </source>
</reference>
<comment type="similarity">
    <text evidence="1">Belongs to the flavin monoamine oxidase family.</text>
</comment>
<dbReference type="GO" id="GO:0003682">
    <property type="term" value="F:chromatin binding"/>
    <property type="evidence" value="ECO:0007669"/>
    <property type="project" value="TreeGrafter"/>
</dbReference>
<proteinExistence type="inferred from homology"/>
<feature type="domain" description="Amine oxidase" evidence="3">
    <location>
        <begin position="63"/>
        <end position="559"/>
    </location>
</feature>